<reference evidence="2" key="1">
    <citation type="journal article" date="2015" name="Genome Biol. Evol.">
        <title>Organellar Genomes of White Spruce (Picea glauca): Assembly and Annotation.</title>
        <authorList>
            <person name="Jackman S.D."/>
            <person name="Warren R.L."/>
            <person name="Gibb E.A."/>
            <person name="Vandervalk B.P."/>
            <person name="Mohamadi H."/>
            <person name="Chu J."/>
            <person name="Raymond A."/>
            <person name="Pleasance S."/>
            <person name="Coope R."/>
            <person name="Wildung M.R."/>
            <person name="Ritland C.E."/>
            <person name="Bousquet J."/>
            <person name="Jones S.J."/>
            <person name="Bohlmann J."/>
            <person name="Birol I."/>
        </authorList>
    </citation>
    <scope>NUCLEOTIDE SEQUENCE [LARGE SCALE GENOMIC DNA]</scope>
    <source>
        <tissue evidence="2">Flushing bud</tissue>
    </source>
</reference>
<dbReference type="PANTHER" id="PTHR24559:SF444">
    <property type="entry name" value="REVERSE TRANSCRIPTASE DOMAIN-CONTAINING PROTEIN"/>
    <property type="match status" value="1"/>
</dbReference>
<gene>
    <name evidence="2" type="ORF">ABT39_MTgene4658</name>
</gene>
<sequence>MPSTSPSWISNWDTTSQVRVKEEDTLKTAFNTRQGLYDWLVMPFDLCNAPATFMRLMNDVLRPYLDSFIIVYLDDIWVYSSGRSTFHISSRC</sequence>
<name>A0A101M0H5_PICGL</name>
<dbReference type="Pfam" id="PF00078">
    <property type="entry name" value="RVT_1"/>
    <property type="match status" value="1"/>
</dbReference>
<protein>
    <recommendedName>
        <fullName evidence="1">Reverse transcriptase domain-containing protein</fullName>
    </recommendedName>
</protein>
<dbReference type="InterPro" id="IPR000477">
    <property type="entry name" value="RT_dom"/>
</dbReference>
<feature type="domain" description="Reverse transcriptase" evidence="1">
    <location>
        <begin position="17"/>
        <end position="85"/>
    </location>
</feature>
<comment type="caution">
    <text evidence="2">The sequence shown here is derived from an EMBL/GenBank/DDBJ whole genome shotgun (WGS) entry which is preliminary data.</text>
</comment>
<dbReference type="SUPFAM" id="SSF56672">
    <property type="entry name" value="DNA/RNA polymerases"/>
    <property type="match status" value="1"/>
</dbReference>
<accession>A0A101M0H5</accession>
<keyword evidence="2" id="KW-0496">Mitochondrion</keyword>
<dbReference type="InterPro" id="IPR053134">
    <property type="entry name" value="RNA-dir_DNA_polymerase"/>
</dbReference>
<organism evidence="2">
    <name type="scientific">Picea glauca</name>
    <name type="common">White spruce</name>
    <name type="synonym">Pinus glauca</name>
    <dbReference type="NCBI Taxonomy" id="3330"/>
    <lineage>
        <taxon>Eukaryota</taxon>
        <taxon>Viridiplantae</taxon>
        <taxon>Streptophyta</taxon>
        <taxon>Embryophyta</taxon>
        <taxon>Tracheophyta</taxon>
        <taxon>Spermatophyta</taxon>
        <taxon>Pinopsida</taxon>
        <taxon>Pinidae</taxon>
        <taxon>Conifers I</taxon>
        <taxon>Pinales</taxon>
        <taxon>Pinaceae</taxon>
        <taxon>Picea</taxon>
    </lineage>
</organism>
<dbReference type="InterPro" id="IPR043502">
    <property type="entry name" value="DNA/RNA_pol_sf"/>
</dbReference>
<dbReference type="EMBL" id="LKAM01000005">
    <property type="protein sequence ID" value="KUM48643.1"/>
    <property type="molecule type" value="Genomic_DNA"/>
</dbReference>
<dbReference type="AlphaFoldDB" id="A0A101M0H5"/>
<dbReference type="Gene3D" id="3.30.70.270">
    <property type="match status" value="1"/>
</dbReference>
<dbReference type="CDD" id="cd01647">
    <property type="entry name" value="RT_LTR"/>
    <property type="match status" value="1"/>
</dbReference>
<geneLocation type="mitochondrion" evidence="2"/>
<evidence type="ECO:0000313" key="2">
    <source>
        <dbReference type="EMBL" id="KUM48643.1"/>
    </source>
</evidence>
<evidence type="ECO:0000259" key="1">
    <source>
        <dbReference type="Pfam" id="PF00078"/>
    </source>
</evidence>
<proteinExistence type="predicted"/>
<dbReference type="InterPro" id="IPR043128">
    <property type="entry name" value="Rev_trsase/Diguanyl_cyclase"/>
</dbReference>
<dbReference type="PANTHER" id="PTHR24559">
    <property type="entry name" value="TRANSPOSON TY3-I GAG-POL POLYPROTEIN"/>
    <property type="match status" value="1"/>
</dbReference>